<evidence type="ECO:0000313" key="2">
    <source>
        <dbReference type="EMBL" id="SLN63382.1"/>
    </source>
</evidence>
<dbReference type="OrthoDB" id="7851333at2"/>
<accession>A0A1Y5TJH3</accession>
<dbReference type="RefSeq" id="WP_085850377.1">
    <property type="nucleotide sequence ID" value="NZ_FNZV01000013.1"/>
</dbReference>
<reference evidence="2 3" key="1">
    <citation type="submission" date="2017-03" db="EMBL/GenBank/DDBJ databases">
        <authorList>
            <person name="Afonso C.L."/>
            <person name="Miller P.J."/>
            <person name="Scott M.A."/>
            <person name="Spackman E."/>
            <person name="Goraichik I."/>
            <person name="Dimitrov K.M."/>
            <person name="Suarez D.L."/>
            <person name="Swayne D.E."/>
        </authorList>
    </citation>
    <scope>NUCLEOTIDE SEQUENCE [LARGE SCALE GENOMIC DNA]</scope>
    <source>
        <strain evidence="2 3">CECT 7971</strain>
    </source>
</reference>
<gene>
    <name evidence="2" type="ORF">PAM7971_03286</name>
</gene>
<evidence type="ECO:0000313" key="3">
    <source>
        <dbReference type="Proteomes" id="UP000193307"/>
    </source>
</evidence>
<name>A0A1Y5TJH3_9RHOB</name>
<dbReference type="STRING" id="658057.SAMN04488032_11350"/>
<feature type="transmembrane region" description="Helical" evidence="1">
    <location>
        <begin position="36"/>
        <end position="56"/>
    </location>
</feature>
<proteinExistence type="predicted"/>
<keyword evidence="1" id="KW-0812">Transmembrane</keyword>
<sequence length="169" mass="18800">MIRTEVRAAAWRLREVILAVGFMILFAWWAMASFGFIRWLAFGLVAICVIIAFAAFQRARFASHGQGVGVVEVDEGVVSYLTAYTGGQVEIEALTSVILIPAHRGAAHWQLEAPGQIPLNIPLDAVDAEKLFDVFVSLDGIETERMLRQIKETPKSPVVIWRKRTLALH</sequence>
<protein>
    <submittedName>
        <fullName evidence="2">Uncharacterized protein</fullName>
    </submittedName>
</protein>
<dbReference type="AlphaFoldDB" id="A0A1Y5TJH3"/>
<keyword evidence="1" id="KW-1133">Transmembrane helix</keyword>
<keyword evidence="3" id="KW-1185">Reference proteome</keyword>
<feature type="transmembrane region" description="Helical" evidence="1">
    <location>
        <begin position="12"/>
        <end position="30"/>
    </location>
</feature>
<dbReference type="EMBL" id="FWFW01000013">
    <property type="protein sequence ID" value="SLN63382.1"/>
    <property type="molecule type" value="Genomic_DNA"/>
</dbReference>
<evidence type="ECO:0000256" key="1">
    <source>
        <dbReference type="SAM" id="Phobius"/>
    </source>
</evidence>
<organism evidence="2 3">
    <name type="scientific">Pacificibacter marinus</name>
    <dbReference type="NCBI Taxonomy" id="658057"/>
    <lineage>
        <taxon>Bacteria</taxon>
        <taxon>Pseudomonadati</taxon>
        <taxon>Pseudomonadota</taxon>
        <taxon>Alphaproteobacteria</taxon>
        <taxon>Rhodobacterales</taxon>
        <taxon>Roseobacteraceae</taxon>
        <taxon>Pacificibacter</taxon>
    </lineage>
</organism>
<keyword evidence="1" id="KW-0472">Membrane</keyword>
<dbReference type="Proteomes" id="UP000193307">
    <property type="component" value="Unassembled WGS sequence"/>
</dbReference>